<organism evidence="2 3">
    <name type="scientific">Argiope bruennichi</name>
    <name type="common">Wasp spider</name>
    <name type="synonym">Aranea bruennichi</name>
    <dbReference type="NCBI Taxonomy" id="94029"/>
    <lineage>
        <taxon>Eukaryota</taxon>
        <taxon>Metazoa</taxon>
        <taxon>Ecdysozoa</taxon>
        <taxon>Arthropoda</taxon>
        <taxon>Chelicerata</taxon>
        <taxon>Arachnida</taxon>
        <taxon>Araneae</taxon>
        <taxon>Araneomorphae</taxon>
        <taxon>Entelegynae</taxon>
        <taxon>Araneoidea</taxon>
        <taxon>Araneidae</taxon>
        <taxon>Argiope</taxon>
    </lineage>
</organism>
<dbReference type="Gene3D" id="1.25.40.420">
    <property type="match status" value="1"/>
</dbReference>
<sequence length="426" mass="49375">MDVSLQFSFLNKNGLILETKYGTNRVFATAGVSGIGEFITQDKIFATEREKLFPRDILIVQCSIWIKNVLLINRNPNISVQSIFKLNHRSFFWSINGFSALGPEQRNQFVIMNESKKVLMSFSLVSGFEREINLVISSWDESLKSFSFDISVLDVGQKKIDFGRHTFLNGDFNERNTLLISREQLMDNADCFLPNDVLSLVCDYTFSTGTILHISEEKNFGIISFNNTREMTENENVSNVSQNEFHQIQALVHDLKSMYTEAILSDIELRTSTQTFWTHKSILSARSDVFRRMFSNDMREKYSGHVDIIDLEDDTVHEMLTYIYTNALEDLQFESACQLYSAADKYAIFPLKDKCSYFLKEKVCPTNVCELVSLAYRHQDEELKRTMEDYILDHSKEVFGSREWKNFMATNLQLAADIMYRKVYPN</sequence>
<keyword evidence="3" id="KW-1185">Reference proteome</keyword>
<dbReference type="Proteomes" id="UP000807504">
    <property type="component" value="Unassembled WGS sequence"/>
</dbReference>
<proteinExistence type="predicted"/>
<protein>
    <submittedName>
        <fullName evidence="2">Speckle-type POZ protein like</fullName>
    </submittedName>
</protein>
<reference evidence="2" key="1">
    <citation type="journal article" date="2020" name="bioRxiv">
        <title>Chromosome-level reference genome of the European wasp spider Argiope bruennichi: a resource for studies on range expansion and evolutionary adaptation.</title>
        <authorList>
            <person name="Sheffer M.M."/>
            <person name="Hoppe A."/>
            <person name="Krehenwinkel H."/>
            <person name="Uhl G."/>
            <person name="Kuss A.W."/>
            <person name="Jensen L."/>
            <person name="Jensen C."/>
            <person name="Gillespie R.G."/>
            <person name="Hoff K.J."/>
            <person name="Prost S."/>
        </authorList>
    </citation>
    <scope>NUCLEOTIDE SEQUENCE</scope>
</reference>
<evidence type="ECO:0000259" key="1">
    <source>
        <dbReference type="PROSITE" id="PS50097"/>
    </source>
</evidence>
<dbReference type="PANTHER" id="PTHR24413">
    <property type="entry name" value="SPECKLE-TYPE POZ PROTEIN"/>
    <property type="match status" value="1"/>
</dbReference>
<evidence type="ECO:0000313" key="3">
    <source>
        <dbReference type="Proteomes" id="UP000807504"/>
    </source>
</evidence>
<gene>
    <name evidence="2" type="ORF">HNY73_017700</name>
</gene>
<dbReference type="PROSITE" id="PS50097">
    <property type="entry name" value="BTB"/>
    <property type="match status" value="1"/>
</dbReference>
<name>A0A8T0EBG6_ARGBR</name>
<accession>A0A8T0EBG6</accession>
<dbReference type="SMART" id="SM00225">
    <property type="entry name" value="BTB"/>
    <property type="match status" value="1"/>
</dbReference>
<evidence type="ECO:0000313" key="2">
    <source>
        <dbReference type="EMBL" id="KAF8770131.1"/>
    </source>
</evidence>
<dbReference type="EMBL" id="JABXBU010002228">
    <property type="protein sequence ID" value="KAF8770131.1"/>
    <property type="molecule type" value="Genomic_DNA"/>
</dbReference>
<dbReference type="SUPFAM" id="SSF54695">
    <property type="entry name" value="POZ domain"/>
    <property type="match status" value="1"/>
</dbReference>
<comment type="caution">
    <text evidence="2">The sequence shown here is derived from an EMBL/GenBank/DDBJ whole genome shotgun (WGS) entry which is preliminary data.</text>
</comment>
<feature type="domain" description="BTB" evidence="1">
    <location>
        <begin position="265"/>
        <end position="332"/>
    </location>
</feature>
<dbReference type="InterPro" id="IPR000210">
    <property type="entry name" value="BTB/POZ_dom"/>
</dbReference>
<dbReference type="InterPro" id="IPR011333">
    <property type="entry name" value="SKP1/BTB/POZ_sf"/>
</dbReference>
<reference evidence="2" key="2">
    <citation type="submission" date="2020-06" db="EMBL/GenBank/DDBJ databases">
        <authorList>
            <person name="Sheffer M."/>
        </authorList>
    </citation>
    <scope>NUCLEOTIDE SEQUENCE</scope>
</reference>
<dbReference type="Pfam" id="PF00651">
    <property type="entry name" value="BTB"/>
    <property type="match status" value="1"/>
</dbReference>
<dbReference type="Gene3D" id="3.30.710.10">
    <property type="entry name" value="Potassium Channel Kv1.1, Chain A"/>
    <property type="match status" value="1"/>
</dbReference>
<dbReference type="AlphaFoldDB" id="A0A8T0EBG6"/>